<accession>A0ABW9VD06</accession>
<dbReference type="RefSeq" id="WP_160992831.1">
    <property type="nucleotide sequence ID" value="NZ_WWCO01000034.1"/>
</dbReference>
<dbReference type="Proteomes" id="UP000449678">
    <property type="component" value="Unassembled WGS sequence"/>
</dbReference>
<evidence type="ECO:0008006" key="3">
    <source>
        <dbReference type="Google" id="ProtNLM"/>
    </source>
</evidence>
<keyword evidence="2" id="KW-1185">Reference proteome</keyword>
<dbReference type="SUPFAM" id="SSF53756">
    <property type="entry name" value="UDP-Glycosyltransferase/glycogen phosphorylase"/>
    <property type="match status" value="1"/>
</dbReference>
<evidence type="ECO:0000313" key="1">
    <source>
        <dbReference type="EMBL" id="MYM37521.1"/>
    </source>
</evidence>
<organism evidence="1 2">
    <name type="scientific">Duganella lactea</name>
    <dbReference type="NCBI Taxonomy" id="2692173"/>
    <lineage>
        <taxon>Bacteria</taxon>
        <taxon>Pseudomonadati</taxon>
        <taxon>Pseudomonadota</taxon>
        <taxon>Betaproteobacteria</taxon>
        <taxon>Burkholderiales</taxon>
        <taxon>Oxalobacteraceae</taxon>
        <taxon>Telluria group</taxon>
        <taxon>Duganella</taxon>
    </lineage>
</organism>
<dbReference type="EMBL" id="WWCO01000034">
    <property type="protein sequence ID" value="MYM37521.1"/>
    <property type="molecule type" value="Genomic_DNA"/>
</dbReference>
<comment type="caution">
    <text evidence="1">The sequence shown here is derived from an EMBL/GenBank/DDBJ whole genome shotgun (WGS) entry which is preliminary data.</text>
</comment>
<proteinExistence type="predicted"/>
<dbReference type="Gene3D" id="3.40.50.2000">
    <property type="entry name" value="Glycogen Phosphorylase B"/>
    <property type="match status" value="1"/>
</dbReference>
<evidence type="ECO:0000313" key="2">
    <source>
        <dbReference type="Proteomes" id="UP000449678"/>
    </source>
</evidence>
<sequence>MGHIVPLSQIAVAMQAQGHRVALAVNDLTHAPQLLAPHGIPCFQAPRFVPPAAPRTPLRNHADVLRFNGYDQADRLHSLINAWRDLLRLLRADKVICEFAPTAQLAAGSMAIPAVSLDNGFYMPPPQDPMPPLRVDEPAGPLLLRQSEKRVLETVNAVLARLGSAALPRFCALYQGEVWYRNWTEFNHYGAHSPQRHVGQIFGPSVGAAPVWPVGDGPRIFAYVKADNPAALDMLRSAISAGFRILAYLPGHRQSDIEALRRSGRAHISAQPVCLAQLDHEIEIGVWQSPTGGIGHSLEKGMRMLFLPTQVEQLRACLAVRRAGLPAYVAMGEESWMAVFDKLLGMPRVGLNRHWQPADVPRLAALLAG</sequence>
<name>A0ABW9VD06_9BURK</name>
<reference evidence="1 2" key="1">
    <citation type="submission" date="2019-12" db="EMBL/GenBank/DDBJ databases">
        <title>Novel species isolated from a subtropical stream in China.</title>
        <authorList>
            <person name="Lu H."/>
        </authorList>
    </citation>
    <scope>NUCLEOTIDE SEQUENCE [LARGE SCALE GENOMIC DNA]</scope>
    <source>
        <strain evidence="1 2">FT94W</strain>
    </source>
</reference>
<gene>
    <name evidence="1" type="ORF">GTP38_24650</name>
</gene>
<protein>
    <recommendedName>
        <fullName evidence="3">Glycosyltransferase</fullName>
    </recommendedName>
</protein>